<name>A0A1M5AMI6_LOKAT</name>
<dbReference type="AlphaFoldDB" id="A0A1M5AMI6"/>
<protein>
    <recommendedName>
        <fullName evidence="4">APCDD1 domain-containing protein</fullName>
    </recommendedName>
</protein>
<dbReference type="EMBL" id="FQUE01000005">
    <property type="protein sequence ID" value="SHF31132.1"/>
    <property type="molecule type" value="Genomic_DNA"/>
</dbReference>
<dbReference type="STRING" id="366533.SAMN05444339_10516"/>
<sequence>MFRPTILAAALACAAPAMAQDFPTAEDLSAAHGTFRSAAPEPWYGGFGTREFIFADGRWHLIFTQALDPEMTLRTFQFRTGGPFEVGAASTTVPGAFDAIFYENWKHVTLLTEDPAIIAGMGMADCGLTYNIETDISVTGCAAWRPVAVCGEDHDLFAMDAAGVYFGVRPADNDMCAPDKRPTALLPVVARY</sequence>
<gene>
    <name evidence="2" type="ORF">SAMN05444339_10516</name>
</gene>
<keyword evidence="3" id="KW-1185">Reference proteome</keyword>
<keyword evidence="1" id="KW-0732">Signal</keyword>
<feature type="chain" id="PRO_5012747875" description="APCDD1 domain-containing protein" evidence="1">
    <location>
        <begin position="20"/>
        <end position="192"/>
    </location>
</feature>
<accession>A0A1M5AMI6</accession>
<feature type="signal peptide" evidence="1">
    <location>
        <begin position="1"/>
        <end position="19"/>
    </location>
</feature>
<evidence type="ECO:0000313" key="2">
    <source>
        <dbReference type="EMBL" id="SHF31132.1"/>
    </source>
</evidence>
<dbReference type="RefSeq" id="WP_072857384.1">
    <property type="nucleotide sequence ID" value="NZ_FQUE01000005.1"/>
</dbReference>
<dbReference type="Proteomes" id="UP000183987">
    <property type="component" value="Unassembled WGS sequence"/>
</dbReference>
<dbReference type="OrthoDB" id="7854574at2"/>
<evidence type="ECO:0008006" key="4">
    <source>
        <dbReference type="Google" id="ProtNLM"/>
    </source>
</evidence>
<evidence type="ECO:0000313" key="3">
    <source>
        <dbReference type="Proteomes" id="UP000183987"/>
    </source>
</evidence>
<reference evidence="3" key="1">
    <citation type="submission" date="2016-11" db="EMBL/GenBank/DDBJ databases">
        <authorList>
            <person name="Varghese N."/>
            <person name="Submissions S."/>
        </authorList>
    </citation>
    <scope>NUCLEOTIDE SEQUENCE [LARGE SCALE GENOMIC DNA]</scope>
    <source>
        <strain evidence="3">DSM 29326</strain>
    </source>
</reference>
<proteinExistence type="predicted"/>
<evidence type="ECO:0000256" key="1">
    <source>
        <dbReference type="SAM" id="SignalP"/>
    </source>
</evidence>
<organism evidence="2 3">
    <name type="scientific">Loktanella atrilutea</name>
    <dbReference type="NCBI Taxonomy" id="366533"/>
    <lineage>
        <taxon>Bacteria</taxon>
        <taxon>Pseudomonadati</taxon>
        <taxon>Pseudomonadota</taxon>
        <taxon>Alphaproteobacteria</taxon>
        <taxon>Rhodobacterales</taxon>
        <taxon>Roseobacteraceae</taxon>
        <taxon>Loktanella</taxon>
    </lineage>
</organism>